<accession>A0A822YC79</accession>
<name>A0A822YC79_NELNU</name>
<dbReference type="Pfam" id="PF24472">
    <property type="entry name" value="ARM_KDM8_N"/>
    <property type="match status" value="1"/>
</dbReference>
<feature type="domain" description="DM8" evidence="1">
    <location>
        <begin position="27"/>
        <end position="89"/>
    </location>
</feature>
<sequence length="105" mass="11440">MTTVPNLTTATAYGCQFATDADILQMPVLDAERSNPLQRICDEGGCANIIVAMLAAACHFRAAEAAPDMDLEQLLSCQWQSVVNVLRNASTSWFSIWSWRFLGGA</sequence>
<dbReference type="InterPro" id="IPR056520">
    <property type="entry name" value="ARM_KDM8_N"/>
</dbReference>
<evidence type="ECO:0000259" key="1">
    <source>
        <dbReference type="Pfam" id="PF24472"/>
    </source>
</evidence>
<dbReference type="Proteomes" id="UP000607653">
    <property type="component" value="Unassembled WGS sequence"/>
</dbReference>
<protein>
    <recommendedName>
        <fullName evidence="1">DM8 domain-containing protein</fullName>
    </recommendedName>
</protein>
<dbReference type="EMBL" id="DUZY01000002">
    <property type="protein sequence ID" value="DAD29902.1"/>
    <property type="molecule type" value="Genomic_DNA"/>
</dbReference>
<reference evidence="2 3" key="1">
    <citation type="journal article" date="2020" name="Mol. Biol. Evol.">
        <title>Distinct Expression and Methylation Patterns for Genes with Different Fates following a Single Whole-Genome Duplication in Flowering Plants.</title>
        <authorList>
            <person name="Shi T."/>
            <person name="Rahmani R.S."/>
            <person name="Gugger P.F."/>
            <person name="Wang M."/>
            <person name="Li H."/>
            <person name="Zhang Y."/>
            <person name="Li Z."/>
            <person name="Wang Q."/>
            <person name="Van de Peer Y."/>
            <person name="Marchal K."/>
            <person name="Chen J."/>
        </authorList>
    </citation>
    <scope>NUCLEOTIDE SEQUENCE [LARGE SCALE GENOMIC DNA]</scope>
    <source>
        <tissue evidence="2">Leaf</tissue>
    </source>
</reference>
<comment type="caution">
    <text evidence="2">The sequence shown here is derived from an EMBL/GenBank/DDBJ whole genome shotgun (WGS) entry which is preliminary data.</text>
</comment>
<gene>
    <name evidence="2" type="ORF">HUJ06_031370</name>
</gene>
<keyword evidence="3" id="KW-1185">Reference proteome</keyword>
<evidence type="ECO:0000313" key="2">
    <source>
        <dbReference type="EMBL" id="DAD29902.1"/>
    </source>
</evidence>
<dbReference type="AlphaFoldDB" id="A0A822YC79"/>
<organism evidence="2 3">
    <name type="scientific">Nelumbo nucifera</name>
    <name type="common">Sacred lotus</name>
    <dbReference type="NCBI Taxonomy" id="4432"/>
    <lineage>
        <taxon>Eukaryota</taxon>
        <taxon>Viridiplantae</taxon>
        <taxon>Streptophyta</taxon>
        <taxon>Embryophyta</taxon>
        <taxon>Tracheophyta</taxon>
        <taxon>Spermatophyta</taxon>
        <taxon>Magnoliopsida</taxon>
        <taxon>Proteales</taxon>
        <taxon>Nelumbonaceae</taxon>
        <taxon>Nelumbo</taxon>
    </lineage>
</organism>
<evidence type="ECO:0000313" key="3">
    <source>
        <dbReference type="Proteomes" id="UP000607653"/>
    </source>
</evidence>
<proteinExistence type="predicted"/>